<keyword evidence="1" id="KW-0812">Transmembrane</keyword>
<dbReference type="SUPFAM" id="SSF49313">
    <property type="entry name" value="Cadherin-like"/>
    <property type="match status" value="4"/>
</dbReference>
<organism evidence="3">
    <name type="scientific">Achromobacter sp. HNDS-1</name>
    <dbReference type="NCBI Taxonomy" id="3151598"/>
    <lineage>
        <taxon>Bacteria</taxon>
        <taxon>Pseudomonadati</taxon>
        <taxon>Pseudomonadota</taxon>
        <taxon>Betaproteobacteria</taxon>
        <taxon>Burkholderiales</taxon>
        <taxon>Alcaligenaceae</taxon>
        <taxon>Achromobacter</taxon>
    </lineage>
</organism>
<feature type="transmembrane region" description="Helical" evidence="1">
    <location>
        <begin position="12"/>
        <end position="33"/>
    </location>
</feature>
<accession>A0AAU7L532</accession>
<feature type="domain" description="BIG2" evidence="2">
    <location>
        <begin position="76"/>
        <end position="115"/>
    </location>
</feature>
<dbReference type="InterPro" id="IPR013783">
    <property type="entry name" value="Ig-like_fold"/>
</dbReference>
<name>A0AAU7L532_9BURK</name>
<dbReference type="Pfam" id="PF05345">
    <property type="entry name" value="He_PIG"/>
    <property type="match status" value="7"/>
</dbReference>
<dbReference type="EMBL" id="CP157584">
    <property type="protein sequence ID" value="XBO96601.1"/>
    <property type="molecule type" value="Genomic_DNA"/>
</dbReference>
<dbReference type="InterPro" id="IPR008964">
    <property type="entry name" value="Invasin/intimin_cell_adhesion"/>
</dbReference>
<dbReference type="InterPro" id="IPR015919">
    <property type="entry name" value="Cadherin-like_sf"/>
</dbReference>
<dbReference type="SUPFAM" id="SSF49373">
    <property type="entry name" value="Invasin/intimin cell-adhesion fragments"/>
    <property type="match status" value="1"/>
</dbReference>
<proteinExistence type="predicted"/>
<dbReference type="GO" id="GO:0016020">
    <property type="term" value="C:membrane"/>
    <property type="evidence" value="ECO:0007669"/>
    <property type="project" value="InterPro"/>
</dbReference>
<keyword evidence="1" id="KW-0472">Membrane</keyword>
<dbReference type="CDD" id="cd11304">
    <property type="entry name" value="Cadherin_repeat"/>
    <property type="match status" value="1"/>
</dbReference>
<sequence length="881" mass="89527">MSKYLQTLSDLVAYFLAGVCLVLGLSWTGATFAQSRLSVINVVVERATATPTLSFAQPALTLTLGDTAANPARSDQPASKGAITYRSSDDAIARVAADGTVTAVAPGTATITATQAADLPAFEAGTGSYQVAVVGPLSASANFTSRTWLVNEPVGVAVVPVSGSGGIGKLRYAVSPALPAGLDFSVDSGTLTGSASAQSPLTTYTVTVTDGATPPGSATATFNLEVGPAMRSFINSATLTWVAQVGDALSGTPMLADGGIGTLSYAVAPALPEGLTMNAANGLITGSAAVASPLTEYTVTITDSASPAHQVSSTFTLEIRGALTAVPFSSERTRAAVGYKLSYQPVSAAGGVGALHYAISPALPSGLNLDEATGALTGAAVAVAPLTTYTVTVTDSDTPAHTVTASFMMEIDEMLLATSRVDLVSVMAEDPVTVTAPVNASGGVGTFHFEISPALPPGLAMNASDGSISGSAVGESAETVYTVTISDSIAQRASATFSLRVFPTLKTFVFNASETHRVNDTVSYTPATTSGGLRPYHYTVTPALPAGLVMNEGTGAVTGIATAASAFTTYTYTVMDGLGHFVTGKFSLLIEPELSAITVTPTISVVADANVMEIPIKAEGGLGLHHFSVQPALPAGLTMDELSGAIKNIPGTRIELSPETVYSVTVTDSANPRQSASATFKLGVSPNPGIAITLNAPAKPQRVNQAFPPYAPVTASSGVGSALTYKVAPALPAGLSMDSATGIISGMPTVEQIDDDAARYTVTVTDSASPAHEAEARFGLVTYQLPTATVLESSKTYQVGEAVNYQPASGVSAAGRPVTYRVAGGGLPPGLKMDPNTGVITGMAREKMKNEFFVYISDLAVPGVVSASAFFSLEIVQPAVP</sequence>
<evidence type="ECO:0000256" key="1">
    <source>
        <dbReference type="SAM" id="Phobius"/>
    </source>
</evidence>
<gene>
    <name evidence="3" type="ORF">ABFG95_17110</name>
</gene>
<evidence type="ECO:0000313" key="3">
    <source>
        <dbReference type="EMBL" id="XBO96601.1"/>
    </source>
</evidence>
<dbReference type="Gene3D" id="2.60.40.1080">
    <property type="match status" value="1"/>
</dbReference>
<dbReference type="AlphaFoldDB" id="A0AAU7L532"/>
<keyword evidence="1" id="KW-1133">Transmembrane helix</keyword>
<dbReference type="Gene3D" id="2.60.40.10">
    <property type="entry name" value="Immunoglobulins"/>
    <property type="match status" value="7"/>
</dbReference>
<dbReference type="Pfam" id="PF02368">
    <property type="entry name" value="Big_2"/>
    <property type="match status" value="1"/>
</dbReference>
<evidence type="ECO:0000259" key="2">
    <source>
        <dbReference type="Pfam" id="PF02368"/>
    </source>
</evidence>
<protein>
    <submittedName>
        <fullName evidence="3">Ig domain-containing protein</fullName>
    </submittedName>
</protein>
<dbReference type="InterPro" id="IPR003343">
    <property type="entry name" value="Big_2"/>
</dbReference>
<reference evidence="3" key="1">
    <citation type="submission" date="2024-05" db="EMBL/GenBank/DDBJ databases">
        <title>Transcriptome analysis of the degradation process of organic nitrogen by two heterotrophic nitrifying and aerobic denitrifying bacteria, Achromobacter sp. HNDS-1 and Enterobacter sp. HNDS-6.</title>
        <authorList>
            <person name="Huang Y."/>
        </authorList>
    </citation>
    <scope>NUCLEOTIDE SEQUENCE</scope>
    <source>
        <strain evidence="3">HNDS-1</strain>
    </source>
</reference>
<dbReference type="KEGG" id="achh:ABFG95_17110"/>
<dbReference type="GO" id="GO:0005509">
    <property type="term" value="F:calcium ion binding"/>
    <property type="evidence" value="ECO:0007669"/>
    <property type="project" value="InterPro"/>
</dbReference>
<dbReference type="RefSeq" id="WP_348994804.1">
    <property type="nucleotide sequence ID" value="NZ_CP157584.1"/>
</dbReference>